<dbReference type="Pfam" id="PF00651">
    <property type="entry name" value="BTB"/>
    <property type="match status" value="1"/>
</dbReference>
<evidence type="ECO:0000259" key="2">
    <source>
        <dbReference type="PROSITE" id="PS50097"/>
    </source>
</evidence>
<evidence type="ECO:0000313" key="4">
    <source>
        <dbReference type="Proteomes" id="UP001345013"/>
    </source>
</evidence>
<feature type="compositionally biased region" description="Polar residues" evidence="1">
    <location>
        <begin position="1"/>
        <end position="10"/>
    </location>
</feature>
<proteinExistence type="predicted"/>
<dbReference type="PROSITE" id="PS50097">
    <property type="entry name" value="BTB"/>
    <property type="match status" value="1"/>
</dbReference>
<feature type="region of interest" description="Disordered" evidence="1">
    <location>
        <begin position="1"/>
        <end position="31"/>
    </location>
</feature>
<dbReference type="PANTHER" id="PTHR47843">
    <property type="entry name" value="BTB DOMAIN-CONTAINING PROTEIN-RELATED"/>
    <property type="match status" value="1"/>
</dbReference>
<protein>
    <recommendedName>
        <fullName evidence="2">BTB domain-containing protein</fullName>
    </recommendedName>
</protein>
<dbReference type="Gene3D" id="3.30.710.10">
    <property type="entry name" value="Potassium Channel Kv1.1, Chain A"/>
    <property type="match status" value="1"/>
</dbReference>
<dbReference type="PANTHER" id="PTHR47843:SF2">
    <property type="entry name" value="BTB DOMAIN-CONTAINING PROTEIN"/>
    <property type="match status" value="1"/>
</dbReference>
<dbReference type="CDD" id="cd18186">
    <property type="entry name" value="BTB_POZ_ZBTB_KLHL-like"/>
    <property type="match status" value="1"/>
</dbReference>
<dbReference type="InterPro" id="IPR011333">
    <property type="entry name" value="SKP1/BTB/POZ_sf"/>
</dbReference>
<comment type="caution">
    <text evidence="3">The sequence shown here is derived from an EMBL/GenBank/DDBJ whole genome shotgun (WGS) entry which is preliminary data.</text>
</comment>
<sequence length="245" mass="27230">MASTPSSQSAGAVASPSTQSTPPGPGSETPRKFAASEIVALFVGKKRKKFEIRKDLLIAKSTYFQAALAADWEEGKSNEVYWDDEDVEAVSVFVDWLYGRDVAVLGLTASSLLFCYDLAHKRGIVSFKNDVMNAFRKWHADGNFGCNPILIQHSNGRGLSDTPLHDCILRSVVEGMVKRPNEFLEREDLATRLDRTSENSDSSRQIIDGILRYLSAPWPNPHYEKGSCYHDHPDGKACETEKCNK</sequence>
<gene>
    <name evidence="3" type="ORF">LTR24_001634</name>
</gene>
<accession>A0ABR0KK93</accession>
<reference evidence="3 4" key="1">
    <citation type="submission" date="2023-08" db="EMBL/GenBank/DDBJ databases">
        <title>Black Yeasts Isolated from many extreme environments.</title>
        <authorList>
            <person name="Coleine C."/>
            <person name="Stajich J.E."/>
            <person name="Selbmann L."/>
        </authorList>
    </citation>
    <scope>NUCLEOTIDE SEQUENCE [LARGE SCALE GENOMIC DNA]</scope>
    <source>
        <strain evidence="3 4">CCFEE 5885</strain>
    </source>
</reference>
<dbReference type="Proteomes" id="UP001345013">
    <property type="component" value="Unassembled WGS sequence"/>
</dbReference>
<name>A0ABR0KK93_9EURO</name>
<dbReference type="EMBL" id="JAVRRG010000012">
    <property type="protein sequence ID" value="KAK5099006.1"/>
    <property type="molecule type" value="Genomic_DNA"/>
</dbReference>
<feature type="domain" description="BTB" evidence="2">
    <location>
        <begin position="37"/>
        <end position="106"/>
    </location>
</feature>
<dbReference type="InterPro" id="IPR000210">
    <property type="entry name" value="BTB/POZ_dom"/>
</dbReference>
<organism evidence="3 4">
    <name type="scientific">Lithohypha guttulata</name>
    <dbReference type="NCBI Taxonomy" id="1690604"/>
    <lineage>
        <taxon>Eukaryota</taxon>
        <taxon>Fungi</taxon>
        <taxon>Dikarya</taxon>
        <taxon>Ascomycota</taxon>
        <taxon>Pezizomycotina</taxon>
        <taxon>Eurotiomycetes</taxon>
        <taxon>Chaetothyriomycetidae</taxon>
        <taxon>Chaetothyriales</taxon>
        <taxon>Trichomeriaceae</taxon>
        <taxon>Lithohypha</taxon>
    </lineage>
</organism>
<evidence type="ECO:0000256" key="1">
    <source>
        <dbReference type="SAM" id="MobiDB-lite"/>
    </source>
</evidence>
<dbReference type="SUPFAM" id="SSF54695">
    <property type="entry name" value="POZ domain"/>
    <property type="match status" value="1"/>
</dbReference>
<keyword evidence="4" id="KW-1185">Reference proteome</keyword>
<evidence type="ECO:0000313" key="3">
    <source>
        <dbReference type="EMBL" id="KAK5099006.1"/>
    </source>
</evidence>